<proteinExistence type="predicted"/>
<organism evidence="1 2">
    <name type="scientific">Anaerocolumna cellulosilytica</name>
    <dbReference type="NCBI Taxonomy" id="433286"/>
    <lineage>
        <taxon>Bacteria</taxon>
        <taxon>Bacillati</taxon>
        <taxon>Bacillota</taxon>
        <taxon>Clostridia</taxon>
        <taxon>Lachnospirales</taxon>
        <taxon>Lachnospiraceae</taxon>
        <taxon>Anaerocolumna</taxon>
    </lineage>
</organism>
<evidence type="ECO:0000313" key="1">
    <source>
        <dbReference type="EMBL" id="BCJ96511.1"/>
    </source>
</evidence>
<gene>
    <name evidence="1" type="ORF">acsn021_40800</name>
</gene>
<accession>A0A6S6RCP8</accession>
<evidence type="ECO:0000313" key="2">
    <source>
        <dbReference type="Proteomes" id="UP000515561"/>
    </source>
</evidence>
<dbReference type="Proteomes" id="UP000515561">
    <property type="component" value="Chromosome"/>
</dbReference>
<keyword evidence="2" id="KW-1185">Reference proteome</keyword>
<sequence length="720" mass="82628">MCDGTKNIKLVNCNCIKEANITIQSNTLNIKYGCNGTGKSTISRAIYLKAKNDIEGLKLLCPYKINPDDPELPPEIDGMTFSTVRVFDETYVNSYLFKEESFLENSFQVFLRSDECDKLTLAIANLLSDLQGIFQQSESIRKLQEFLPKYFDAVKYSDGAISKKGGVGEFIKGNGGGFDNYEELEAYRPFYHNRDLISVSKWAKWRNDGIKQMNGESCPFCTHGLEMKKIENQNKTISKVFKNSALSTANAVLEYIQEAVKLGYITNDSVEAMESYIGNSSKEDSLFAELQQLAIETDYLNKKIEKIRNFRPLNVTHDQLSNIEANLEDMIIDERQLLKFYSTEFVSKMIMEIKEKVLALKENTGKLKGLFVQHEQKIGKLIQDRKDDINHFLSLAGFPYKFIIKTNGENQAVSYLIPVEAKDENRIPEPEKHLSWGEKNAFSLVMFMFEAISDDADLIVLDDPITSFDKDKKFAVVRRLFDNQRASFRDKTVIMLTHDLQPIIDYVYGGFFNRFGLTTPVKAQWLQNENGLIKEYDIQSTDLLNTVELTKKIAQDNSKKMAVRVVNLRKHLEIIKPNFSETPLYEVLSNFIHGRDIALSNTGEALDPNILSAGCEEMKTYFGDLSYSDILHELTIDKLIEIIKSTDTYGKIISIRLLFERYDGLLSKLRKKYPAACKYINETNHVENDYIFQLDPFKYFSIPQFYMEQLEEFISSEKIA</sequence>
<name>A0A6S6RCP8_9FIRM</name>
<dbReference type="Gene3D" id="3.40.50.300">
    <property type="entry name" value="P-loop containing nucleotide triphosphate hydrolases"/>
    <property type="match status" value="1"/>
</dbReference>
<dbReference type="EMBL" id="AP023367">
    <property type="protein sequence ID" value="BCJ96511.1"/>
    <property type="molecule type" value="Genomic_DNA"/>
</dbReference>
<dbReference type="AlphaFoldDB" id="A0A6S6RCP8"/>
<dbReference type="KEGG" id="acel:acsn021_40800"/>
<dbReference type="InterPro" id="IPR027417">
    <property type="entry name" value="P-loop_NTPase"/>
</dbReference>
<protein>
    <submittedName>
        <fullName evidence="1">Uncharacterized protein</fullName>
    </submittedName>
</protein>
<reference evidence="1 2" key="1">
    <citation type="journal article" date="2016" name="Int. J. Syst. Evol. Microbiol.">
        <title>Descriptions of Anaerotaenia torta gen. nov., sp. nov. and Anaerocolumna cellulosilytica gen. nov., sp. nov. isolated from a methanogenic reactor of cattle waste.</title>
        <authorList>
            <person name="Uek A."/>
            <person name="Ohtaki Y."/>
            <person name="Kaku N."/>
            <person name="Ueki K."/>
        </authorList>
    </citation>
    <scope>NUCLEOTIDE SEQUENCE [LARGE SCALE GENOMIC DNA]</scope>
    <source>
        <strain evidence="1 2">SN021</strain>
    </source>
</reference>
<dbReference type="SUPFAM" id="SSF52540">
    <property type="entry name" value="P-loop containing nucleoside triphosphate hydrolases"/>
    <property type="match status" value="1"/>
</dbReference>
<dbReference type="RefSeq" id="WP_184094839.1">
    <property type="nucleotide sequence ID" value="NZ_AP023367.1"/>
</dbReference>